<feature type="compositionally biased region" description="Basic and acidic residues" evidence="1">
    <location>
        <begin position="101"/>
        <end position="112"/>
    </location>
</feature>
<name>A0A2N0P9Y6_9GLOM</name>
<accession>A0A2N0P9Y6</accession>
<feature type="compositionally biased region" description="Basic and acidic residues" evidence="1">
    <location>
        <begin position="149"/>
        <end position="160"/>
    </location>
</feature>
<feature type="compositionally biased region" description="Basic residues" evidence="1">
    <location>
        <begin position="161"/>
        <end position="171"/>
    </location>
</feature>
<evidence type="ECO:0000313" key="3">
    <source>
        <dbReference type="Proteomes" id="UP000232722"/>
    </source>
</evidence>
<dbReference type="AlphaFoldDB" id="A0A2N0P9Y6"/>
<reference evidence="2 3" key="1">
    <citation type="submission" date="2016-04" db="EMBL/GenBank/DDBJ databases">
        <title>Genome analyses suggest a sexual origin of heterokaryosis in a supposedly ancient asexual fungus.</title>
        <authorList>
            <person name="Ropars J."/>
            <person name="Sedzielewska K."/>
            <person name="Noel J."/>
            <person name="Charron P."/>
            <person name="Farinelli L."/>
            <person name="Marton T."/>
            <person name="Kruger M."/>
            <person name="Pelin A."/>
            <person name="Brachmann A."/>
            <person name="Corradi N."/>
        </authorList>
    </citation>
    <scope>NUCLEOTIDE SEQUENCE [LARGE SCALE GENOMIC DNA]</scope>
    <source>
        <strain evidence="2 3">A5</strain>
    </source>
</reference>
<dbReference type="VEuPathDB" id="FungiDB:FUN_003356"/>
<feature type="region of interest" description="Disordered" evidence="1">
    <location>
        <begin position="101"/>
        <end position="171"/>
    </location>
</feature>
<dbReference type="EMBL" id="LLXJ01001152">
    <property type="protein sequence ID" value="PKC03631.1"/>
    <property type="molecule type" value="Genomic_DNA"/>
</dbReference>
<dbReference type="VEuPathDB" id="FungiDB:RhiirFUN_017094"/>
<reference evidence="2 3" key="2">
    <citation type="submission" date="2017-09" db="EMBL/GenBank/DDBJ databases">
        <title>Extensive intraspecific genome diversity in a model arbuscular mycorrhizal fungus.</title>
        <authorList>
            <person name="Chen E.C."/>
            <person name="Morin E."/>
            <person name="Beaudet D."/>
            <person name="Noel J."/>
            <person name="Ndikumana S."/>
            <person name="Charron P."/>
            <person name="St-Onge C."/>
            <person name="Giorgi J."/>
            <person name="Grigoriev I.V."/>
            <person name="Roux C."/>
            <person name="Martin F.M."/>
            <person name="Corradi N."/>
        </authorList>
    </citation>
    <scope>NUCLEOTIDE SEQUENCE [LARGE SCALE GENOMIC DNA]</scope>
    <source>
        <strain evidence="2 3">A5</strain>
    </source>
</reference>
<sequence length="171" mass="19821">MLTLARILMPAKNKVIWIFAWPSEIFIKFRPELSGIKKSPKKKENIGEGGENFRKWAQEENNFFRLGQSIIGLAEQNKIMKEYTTLNDDFTQRLKTENRYTDERVVGDKRPNLESPGGEILDRSSPEDSSIWSEKCKEFNEGGSISPGKGKELEKVEEKINKKKKKKKNRK</sequence>
<proteinExistence type="predicted"/>
<gene>
    <name evidence="2" type="ORF">RhiirA5_380013</name>
</gene>
<protein>
    <submittedName>
        <fullName evidence="2">Uncharacterized protein</fullName>
    </submittedName>
</protein>
<dbReference type="VEuPathDB" id="FungiDB:RhiirA1_457217"/>
<comment type="caution">
    <text evidence="2">The sequence shown here is derived from an EMBL/GenBank/DDBJ whole genome shotgun (WGS) entry which is preliminary data.</text>
</comment>
<dbReference type="Proteomes" id="UP000232722">
    <property type="component" value="Unassembled WGS sequence"/>
</dbReference>
<evidence type="ECO:0000256" key="1">
    <source>
        <dbReference type="SAM" id="MobiDB-lite"/>
    </source>
</evidence>
<organism evidence="2 3">
    <name type="scientific">Rhizophagus irregularis</name>
    <dbReference type="NCBI Taxonomy" id="588596"/>
    <lineage>
        <taxon>Eukaryota</taxon>
        <taxon>Fungi</taxon>
        <taxon>Fungi incertae sedis</taxon>
        <taxon>Mucoromycota</taxon>
        <taxon>Glomeromycotina</taxon>
        <taxon>Glomeromycetes</taxon>
        <taxon>Glomerales</taxon>
        <taxon>Glomeraceae</taxon>
        <taxon>Rhizophagus</taxon>
    </lineage>
</organism>
<evidence type="ECO:0000313" key="2">
    <source>
        <dbReference type="EMBL" id="PKC03631.1"/>
    </source>
</evidence>